<dbReference type="EMBL" id="JAOVZB010000002">
    <property type="protein sequence ID" value="MCV2402422.1"/>
    <property type="molecule type" value="Genomic_DNA"/>
</dbReference>
<dbReference type="Proteomes" id="UP001209713">
    <property type="component" value="Unassembled WGS sequence"/>
</dbReference>
<comment type="caution">
    <text evidence="3">The sequence shown here is derived from an EMBL/GenBank/DDBJ whole genome shotgun (WGS) entry which is preliminary data.</text>
</comment>
<dbReference type="Gene3D" id="3.40.50.720">
    <property type="entry name" value="NAD(P)-binding Rossmann-like Domain"/>
    <property type="match status" value="1"/>
</dbReference>
<dbReference type="PRINTS" id="PR00080">
    <property type="entry name" value="SDRFAMILY"/>
</dbReference>
<evidence type="ECO:0000256" key="2">
    <source>
        <dbReference type="ARBA" id="ARBA00023002"/>
    </source>
</evidence>
<dbReference type="SUPFAM" id="SSF51735">
    <property type="entry name" value="NAD(P)-binding Rossmann-fold domains"/>
    <property type="match status" value="1"/>
</dbReference>
<dbReference type="PANTHER" id="PTHR48107:SF7">
    <property type="entry name" value="RE15974P"/>
    <property type="match status" value="1"/>
</dbReference>
<name>A0ABT2YRB2_9GAMM</name>
<dbReference type="CDD" id="cd05233">
    <property type="entry name" value="SDR_c"/>
    <property type="match status" value="1"/>
</dbReference>
<dbReference type="Pfam" id="PF13561">
    <property type="entry name" value="adh_short_C2"/>
    <property type="match status" value="1"/>
</dbReference>
<evidence type="ECO:0000313" key="3">
    <source>
        <dbReference type="EMBL" id="MCV2402422.1"/>
    </source>
</evidence>
<proteinExistence type="inferred from homology"/>
<sequence>MAKKVVLVTGGSRGIGAETALLAAEKGWNLVITYNSKKTEADLIIKKAQSFGIRALAVKLDVSNEQEVDELFKYIDKEFGRLDALINNAGIIKPISSFVDMPVARIRDVFNVNVVGSFVCAQEAVKRMALSRGGFGGAIVNVSSTAARIGGPNEFIDYAATKGAIDTLTLGLSKEVAVDGIRVNGVRPGMITTEMHAAAGDENRPDKFKSAIPMRRAGEAFEVASAIVWLISEEASYVNGALLDVAGGR</sequence>
<dbReference type="RefSeq" id="WP_263529802.1">
    <property type="nucleotide sequence ID" value="NZ_JAOVZB010000002.1"/>
</dbReference>
<keyword evidence="2" id="KW-0560">Oxidoreductase</keyword>
<comment type="similarity">
    <text evidence="1">Belongs to the short-chain dehydrogenases/reductases (SDR) family.</text>
</comment>
<evidence type="ECO:0000256" key="1">
    <source>
        <dbReference type="ARBA" id="ARBA00006484"/>
    </source>
</evidence>
<keyword evidence="4" id="KW-1185">Reference proteome</keyword>
<protein>
    <submittedName>
        <fullName evidence="3">SDR family oxidoreductase</fullName>
    </submittedName>
</protein>
<dbReference type="InterPro" id="IPR002347">
    <property type="entry name" value="SDR_fam"/>
</dbReference>
<evidence type="ECO:0000313" key="4">
    <source>
        <dbReference type="Proteomes" id="UP001209713"/>
    </source>
</evidence>
<dbReference type="PRINTS" id="PR00081">
    <property type="entry name" value="GDHRDH"/>
</dbReference>
<organism evidence="3 4">
    <name type="scientific">Marinomonas sargassi</name>
    <dbReference type="NCBI Taxonomy" id="2984494"/>
    <lineage>
        <taxon>Bacteria</taxon>
        <taxon>Pseudomonadati</taxon>
        <taxon>Pseudomonadota</taxon>
        <taxon>Gammaproteobacteria</taxon>
        <taxon>Oceanospirillales</taxon>
        <taxon>Oceanospirillaceae</taxon>
        <taxon>Marinomonas</taxon>
    </lineage>
</organism>
<dbReference type="PANTHER" id="PTHR48107">
    <property type="entry name" value="NADPH-DEPENDENT ALDEHYDE REDUCTASE-LIKE PROTEIN, CHLOROPLASTIC-RELATED"/>
    <property type="match status" value="1"/>
</dbReference>
<accession>A0ABT2YRB2</accession>
<gene>
    <name evidence="3" type="ORF">OFY17_05905</name>
</gene>
<dbReference type="InterPro" id="IPR036291">
    <property type="entry name" value="NAD(P)-bd_dom_sf"/>
</dbReference>
<reference evidence="3 4" key="1">
    <citation type="submission" date="2022-10" db="EMBL/GenBank/DDBJ databases">
        <title>Marinomonas transparenta sp. nov. and Marinomonas sargassi sp. nov., isolated from marine alga (Sargassum natans (L.) Gaillon).</title>
        <authorList>
            <person name="Wang Y."/>
        </authorList>
    </citation>
    <scope>NUCLEOTIDE SEQUENCE [LARGE SCALE GENOMIC DNA]</scope>
    <source>
        <strain evidence="3 4">C2222</strain>
    </source>
</reference>